<accession>A0A2H3KG01</accession>
<reference evidence="1 2" key="1">
    <citation type="submission" date="2016-05" db="EMBL/GenBank/DDBJ databases">
        <authorList>
            <person name="Lavstsen T."/>
            <person name="Jespersen J.S."/>
        </authorList>
    </citation>
    <scope>NUCLEOTIDE SEQUENCE [LARGE SCALE GENOMIC DNA]</scope>
    <source>
        <strain evidence="1 2">B7-9</strain>
    </source>
</reference>
<dbReference type="AlphaFoldDB" id="A0A2H3KG01"/>
<comment type="caution">
    <text evidence="1">The sequence shown here is derived from an EMBL/GenBank/DDBJ whole genome shotgun (WGS) entry which is preliminary data.</text>
</comment>
<evidence type="ECO:0000313" key="2">
    <source>
        <dbReference type="Proteomes" id="UP000220922"/>
    </source>
</evidence>
<evidence type="ECO:0000313" key="1">
    <source>
        <dbReference type="EMBL" id="PDV96634.1"/>
    </source>
</evidence>
<name>A0A2H3KG01_9CHLR</name>
<gene>
    <name evidence="1" type="ORF">A9Q02_06700</name>
</gene>
<keyword evidence="2" id="KW-1185">Reference proteome</keyword>
<sequence length="208" mass="23601">MLTYDDLVAGLEDAWLAVGLHEHLFLESITPSTHDRTCKIELFPDHDEPLSSSNMPPYLELSFAWSPVHQLIAEGRNLDVEPLDLTWTYIATLGDRQDHTDAELVRMFQRAVTHAFQRYYPAEAAEMEPVAVEVRRIYLPGSQPLHLDYIQIVSSTMTDIFEQWAERDLIGLRMLLRLEFQLAAAIISNLADAFSPRGRGGYKSVDAA</sequence>
<dbReference type="EMBL" id="LYXE01000188">
    <property type="protein sequence ID" value="PDV96634.1"/>
    <property type="molecule type" value="Genomic_DNA"/>
</dbReference>
<dbReference type="Proteomes" id="UP000220922">
    <property type="component" value="Unassembled WGS sequence"/>
</dbReference>
<protein>
    <submittedName>
        <fullName evidence="1">Uncharacterized protein</fullName>
    </submittedName>
</protein>
<dbReference type="OrthoDB" id="152436at2"/>
<organism evidence="1 2">
    <name type="scientific">Candidatus Chloroploca asiatica</name>
    <dbReference type="NCBI Taxonomy" id="1506545"/>
    <lineage>
        <taxon>Bacteria</taxon>
        <taxon>Bacillati</taxon>
        <taxon>Chloroflexota</taxon>
        <taxon>Chloroflexia</taxon>
        <taxon>Chloroflexales</taxon>
        <taxon>Chloroflexineae</taxon>
        <taxon>Oscillochloridaceae</taxon>
        <taxon>Candidatus Chloroploca</taxon>
    </lineage>
</organism>
<proteinExistence type="predicted"/>
<dbReference type="RefSeq" id="WP_097655358.1">
    <property type="nucleotide sequence ID" value="NZ_LYXE01000188.1"/>
</dbReference>